<feature type="region of interest" description="Disordered" evidence="1">
    <location>
        <begin position="60"/>
        <end position="85"/>
    </location>
</feature>
<protein>
    <submittedName>
        <fullName evidence="2">Uncharacterized protein</fullName>
    </submittedName>
</protein>
<evidence type="ECO:0000256" key="1">
    <source>
        <dbReference type="SAM" id="MobiDB-lite"/>
    </source>
</evidence>
<organism evidence="2 3">
    <name type="scientific">Aspergillus vadensis (strain CBS 113365 / IMI 142717 / IBT 24658)</name>
    <dbReference type="NCBI Taxonomy" id="1448311"/>
    <lineage>
        <taxon>Eukaryota</taxon>
        <taxon>Fungi</taxon>
        <taxon>Dikarya</taxon>
        <taxon>Ascomycota</taxon>
        <taxon>Pezizomycotina</taxon>
        <taxon>Eurotiomycetes</taxon>
        <taxon>Eurotiomycetidae</taxon>
        <taxon>Eurotiales</taxon>
        <taxon>Aspergillaceae</taxon>
        <taxon>Aspergillus</taxon>
        <taxon>Aspergillus subgen. Circumdati</taxon>
    </lineage>
</organism>
<name>A0A319CHS0_ASPVC</name>
<accession>A0A319CHS0</accession>
<sequence length="132" mass="13879">MKALQSGVAQKGKVPIVSPNAAFSKPSKLQVVIFCRRLKKSPSITTSLAVILPGADDSTFREPSAPLPAPTLSPSTPPAAPSAIHSPTQNLPSALFCLFPSDTTAFPLITTIPPLHPLQPPSLFPHLLNQLS</sequence>
<gene>
    <name evidence="2" type="ORF">BO88DRAFT_71261</name>
</gene>
<dbReference type="AlphaFoldDB" id="A0A319CHS0"/>
<dbReference type="EMBL" id="KZ821628">
    <property type="protein sequence ID" value="PYH67782.1"/>
    <property type="molecule type" value="Genomic_DNA"/>
</dbReference>
<dbReference type="RefSeq" id="XP_025561576.1">
    <property type="nucleotide sequence ID" value="XM_025713074.1"/>
</dbReference>
<feature type="compositionally biased region" description="Pro residues" evidence="1">
    <location>
        <begin position="65"/>
        <end position="80"/>
    </location>
</feature>
<evidence type="ECO:0000313" key="3">
    <source>
        <dbReference type="Proteomes" id="UP000248405"/>
    </source>
</evidence>
<proteinExistence type="predicted"/>
<reference evidence="2" key="1">
    <citation type="submission" date="2016-12" db="EMBL/GenBank/DDBJ databases">
        <title>The genomes of Aspergillus section Nigri reveals drivers in fungal speciation.</title>
        <authorList>
            <consortium name="DOE Joint Genome Institute"/>
            <person name="Vesth T.C."/>
            <person name="Nybo J."/>
            <person name="Theobald S."/>
            <person name="Brandl J."/>
            <person name="Frisvad J.C."/>
            <person name="Nielsen K.F."/>
            <person name="Lyhne E.K."/>
            <person name="Kogle M.E."/>
            <person name="Kuo A."/>
            <person name="Riley R."/>
            <person name="Clum A."/>
            <person name="Nolan M."/>
            <person name="Lipzen A."/>
            <person name="Salamov A."/>
            <person name="Henrissat B."/>
            <person name="Wiebenga A."/>
            <person name="De Vries R.P."/>
            <person name="Grigoriev I.V."/>
            <person name="Mortensen U.H."/>
            <person name="Andersen M.R."/>
            <person name="Baker S.E."/>
        </authorList>
    </citation>
    <scope>NUCLEOTIDE SEQUENCE [LARGE SCALE GENOMIC DNA]</scope>
    <source>
        <strain evidence="2">CBS 113365</strain>
    </source>
</reference>
<keyword evidence="3" id="KW-1185">Reference proteome</keyword>
<dbReference type="GeneID" id="37217666"/>
<evidence type="ECO:0000313" key="2">
    <source>
        <dbReference type="EMBL" id="PYH67782.1"/>
    </source>
</evidence>
<dbReference type="Proteomes" id="UP000248405">
    <property type="component" value="Unassembled WGS sequence"/>
</dbReference>